<dbReference type="InterPro" id="IPR019557">
    <property type="entry name" value="AminoTfrase-like_pln_mobile"/>
</dbReference>
<protein>
    <recommendedName>
        <fullName evidence="1">Aminotransferase-like plant mobile domain-containing protein</fullName>
    </recommendedName>
</protein>
<proteinExistence type="predicted"/>
<reference evidence="2" key="2">
    <citation type="submission" date="2020-07" db="EMBL/GenBank/DDBJ databases">
        <authorList>
            <person name="Vera ALvarez R."/>
            <person name="Arias-Moreno D.M."/>
            <person name="Jimenez-Jacinto V."/>
            <person name="Jimenez-Bremont J.F."/>
            <person name="Swaminathan K."/>
            <person name="Moose S.P."/>
            <person name="Guerrero-Gonzalez M.L."/>
            <person name="Marino-Ramirez L."/>
            <person name="Landsman D."/>
            <person name="Rodriguez-Kessler M."/>
            <person name="Delgado-Sanchez P."/>
        </authorList>
    </citation>
    <scope>NUCLEOTIDE SEQUENCE</scope>
    <source>
        <tissue evidence="2">Cladode</tissue>
    </source>
</reference>
<dbReference type="GO" id="GO:0010073">
    <property type="term" value="P:meristem maintenance"/>
    <property type="evidence" value="ECO:0007669"/>
    <property type="project" value="InterPro"/>
</dbReference>
<sequence>MIEEKEEMMVPHVSGVLPTLRKAHFLKPILTSENQPPPRPHSDLSLFPNPCMKMNEVITKRVLFRGRIRQQKGWKEWVEELQKTHQEIWKKVGILDAIRASIYNIRRHDELIIWLAQRWCPETNTFVFPWGETTMTLEDVLILGGFSVLGASVKFPVENPENKELEKKLVDGCAEIKKNTINFFVTHNQWTNYFKGCGGEVENAALIALWLSRYG</sequence>
<name>A0A7C9F5K1_OPUST</name>
<accession>A0A7C9F5K1</accession>
<evidence type="ECO:0000313" key="2">
    <source>
        <dbReference type="EMBL" id="MBA4679205.1"/>
    </source>
</evidence>
<dbReference type="AlphaFoldDB" id="A0A7C9F5K1"/>
<feature type="domain" description="Aminotransferase-like plant mobile" evidence="1">
    <location>
        <begin position="93"/>
        <end position="214"/>
    </location>
</feature>
<evidence type="ECO:0000259" key="1">
    <source>
        <dbReference type="Pfam" id="PF10536"/>
    </source>
</evidence>
<organism evidence="2">
    <name type="scientific">Opuntia streptacantha</name>
    <name type="common">Prickly pear cactus</name>
    <name type="synonym">Opuntia cardona</name>
    <dbReference type="NCBI Taxonomy" id="393608"/>
    <lineage>
        <taxon>Eukaryota</taxon>
        <taxon>Viridiplantae</taxon>
        <taxon>Streptophyta</taxon>
        <taxon>Embryophyta</taxon>
        <taxon>Tracheophyta</taxon>
        <taxon>Spermatophyta</taxon>
        <taxon>Magnoliopsida</taxon>
        <taxon>eudicotyledons</taxon>
        <taxon>Gunneridae</taxon>
        <taxon>Pentapetalae</taxon>
        <taxon>Caryophyllales</taxon>
        <taxon>Cactineae</taxon>
        <taxon>Cactaceae</taxon>
        <taxon>Opuntioideae</taxon>
        <taxon>Opuntia</taxon>
    </lineage>
</organism>
<dbReference type="EMBL" id="GISG01282634">
    <property type="protein sequence ID" value="MBA4679205.1"/>
    <property type="molecule type" value="Transcribed_RNA"/>
</dbReference>
<dbReference type="PANTHER" id="PTHR46033:SF80">
    <property type="entry name" value="PROTEIN MAIN-LIKE 2-LIKE"/>
    <property type="match status" value="1"/>
</dbReference>
<dbReference type="PANTHER" id="PTHR46033">
    <property type="entry name" value="PROTEIN MAIN-LIKE 2"/>
    <property type="match status" value="1"/>
</dbReference>
<dbReference type="InterPro" id="IPR044824">
    <property type="entry name" value="MAIN-like"/>
</dbReference>
<dbReference type="Pfam" id="PF10536">
    <property type="entry name" value="PMD"/>
    <property type="match status" value="1"/>
</dbReference>
<reference evidence="2" key="1">
    <citation type="journal article" date="2013" name="J. Plant Res.">
        <title>Effect of fungi and light on seed germination of three Opuntia species from semiarid lands of central Mexico.</title>
        <authorList>
            <person name="Delgado-Sanchez P."/>
            <person name="Jimenez-Bremont J.F."/>
            <person name="Guerrero-Gonzalez Mde L."/>
            <person name="Flores J."/>
        </authorList>
    </citation>
    <scope>NUCLEOTIDE SEQUENCE</scope>
    <source>
        <tissue evidence="2">Cladode</tissue>
    </source>
</reference>